<gene>
    <name evidence="4" type="ORF">ACA1_087390</name>
</gene>
<organism evidence="4 5">
    <name type="scientific">Acanthamoeba castellanii (strain ATCC 30010 / Neff)</name>
    <dbReference type="NCBI Taxonomy" id="1257118"/>
    <lineage>
        <taxon>Eukaryota</taxon>
        <taxon>Amoebozoa</taxon>
        <taxon>Discosea</taxon>
        <taxon>Longamoebia</taxon>
        <taxon>Centramoebida</taxon>
        <taxon>Acanthamoebidae</taxon>
        <taxon>Acanthamoeba</taxon>
    </lineage>
</organism>
<dbReference type="PANTHER" id="PTHR24198:SF165">
    <property type="entry name" value="ANKYRIN REPEAT-CONTAINING PROTEIN-RELATED"/>
    <property type="match status" value="1"/>
</dbReference>
<dbReference type="RefSeq" id="XP_004338570.1">
    <property type="nucleotide sequence ID" value="XM_004338522.1"/>
</dbReference>
<dbReference type="InterPro" id="IPR002110">
    <property type="entry name" value="Ankyrin_rpt"/>
</dbReference>
<accession>L8GUE4</accession>
<dbReference type="Pfam" id="PF12796">
    <property type="entry name" value="Ank_2"/>
    <property type="match status" value="2"/>
</dbReference>
<evidence type="ECO:0000256" key="2">
    <source>
        <dbReference type="ARBA" id="ARBA00023043"/>
    </source>
</evidence>
<feature type="repeat" description="ANK" evidence="3">
    <location>
        <begin position="89"/>
        <end position="133"/>
    </location>
</feature>
<feature type="repeat" description="ANK" evidence="3">
    <location>
        <begin position="55"/>
        <end position="87"/>
    </location>
</feature>
<keyword evidence="5" id="KW-1185">Reference proteome</keyword>
<protein>
    <submittedName>
        <fullName evidence="4">Ankyrin repeat-containing protein</fullName>
    </submittedName>
</protein>
<dbReference type="Proteomes" id="UP000011083">
    <property type="component" value="Unassembled WGS sequence"/>
</dbReference>
<evidence type="ECO:0000256" key="3">
    <source>
        <dbReference type="PROSITE-ProRule" id="PRU00023"/>
    </source>
</evidence>
<dbReference type="SUPFAM" id="SSF48403">
    <property type="entry name" value="Ankyrin repeat"/>
    <property type="match status" value="1"/>
</dbReference>
<dbReference type="SMART" id="SM00248">
    <property type="entry name" value="ANK"/>
    <property type="match status" value="5"/>
</dbReference>
<evidence type="ECO:0000256" key="1">
    <source>
        <dbReference type="ARBA" id="ARBA00022737"/>
    </source>
</evidence>
<dbReference type="PANTHER" id="PTHR24198">
    <property type="entry name" value="ANKYRIN REPEAT AND PROTEIN KINASE DOMAIN-CONTAINING PROTEIN"/>
    <property type="match status" value="1"/>
</dbReference>
<dbReference type="OrthoDB" id="27590at2759"/>
<keyword evidence="2 3" id="KW-0040">ANK repeat</keyword>
<dbReference type="PROSITE" id="PS50088">
    <property type="entry name" value="ANK_REPEAT"/>
    <property type="match status" value="3"/>
</dbReference>
<evidence type="ECO:0000313" key="5">
    <source>
        <dbReference type="Proteomes" id="UP000011083"/>
    </source>
</evidence>
<name>L8GUE4_ACACF</name>
<reference evidence="4 5" key="1">
    <citation type="journal article" date="2013" name="Genome Biol.">
        <title>Genome of Acanthamoeba castellanii highlights extensive lateral gene transfer and early evolution of tyrosine kinase signaling.</title>
        <authorList>
            <person name="Clarke M."/>
            <person name="Lohan A.J."/>
            <person name="Liu B."/>
            <person name="Lagkouvardos I."/>
            <person name="Roy S."/>
            <person name="Zafar N."/>
            <person name="Bertelli C."/>
            <person name="Schilde C."/>
            <person name="Kianianmomeni A."/>
            <person name="Burglin T.R."/>
            <person name="Frech C."/>
            <person name="Turcotte B."/>
            <person name="Kopec K.O."/>
            <person name="Synnott J.M."/>
            <person name="Choo C."/>
            <person name="Paponov I."/>
            <person name="Finkler A."/>
            <person name="Soon Heng Tan C."/>
            <person name="Hutchins A.P."/>
            <person name="Weinmeier T."/>
            <person name="Rattei T."/>
            <person name="Chu J.S."/>
            <person name="Gimenez G."/>
            <person name="Irimia M."/>
            <person name="Rigden D.J."/>
            <person name="Fitzpatrick D.A."/>
            <person name="Lorenzo-Morales J."/>
            <person name="Bateman A."/>
            <person name="Chiu C.H."/>
            <person name="Tang P."/>
            <person name="Hegemann P."/>
            <person name="Fromm H."/>
            <person name="Raoult D."/>
            <person name="Greub G."/>
            <person name="Miranda-Saavedra D."/>
            <person name="Chen N."/>
            <person name="Nash P."/>
            <person name="Ginger M.L."/>
            <person name="Horn M."/>
            <person name="Schaap P."/>
            <person name="Caler L."/>
            <person name="Loftus B."/>
        </authorList>
    </citation>
    <scope>NUCLEOTIDE SEQUENCE [LARGE SCALE GENOMIC DNA]</scope>
    <source>
        <strain evidence="4 5">Neff</strain>
    </source>
</reference>
<dbReference type="STRING" id="1257118.L8GUE4"/>
<dbReference type="KEGG" id="acan:ACA1_087390"/>
<evidence type="ECO:0000313" key="4">
    <source>
        <dbReference type="EMBL" id="ELR16557.1"/>
    </source>
</evidence>
<dbReference type="PROSITE" id="PS50297">
    <property type="entry name" value="ANK_REP_REGION"/>
    <property type="match status" value="2"/>
</dbReference>
<dbReference type="GeneID" id="14917263"/>
<dbReference type="Gene3D" id="1.25.40.20">
    <property type="entry name" value="Ankyrin repeat-containing domain"/>
    <property type="match status" value="2"/>
</dbReference>
<dbReference type="InterPro" id="IPR036770">
    <property type="entry name" value="Ankyrin_rpt-contain_sf"/>
</dbReference>
<feature type="repeat" description="ANK" evidence="3">
    <location>
        <begin position="170"/>
        <end position="202"/>
    </location>
</feature>
<proteinExistence type="predicted"/>
<dbReference type="VEuPathDB" id="AmoebaDB:ACA1_087390"/>
<sequence length="288" mass="31447">MQEQEECTTAAEAAAAGEAFVEAVAAGDVLRVRQLLREHPPHHHHHHTINAVDHLGWTGLMVAVEARHVEMVELLLASGADPHHRSSVDGMHALHVLAEQGQRDFCLEQKKPAGRLLLQVLLEAGVDPNVPTSSSGETVLHLMCLRGNIEGVRELLARRLVVDIDARNAHGDTALHYAARKGHDEMVRLLVAHGASPAIEGRFGTPAQAAIEFGQHHIAELLRSLARPTEDGAQRLGLHSLPPEVVVYMLSFVANAHDLCSLSMVPDDIPSHPLNNREKCTRLTFPDR</sequence>
<dbReference type="AlphaFoldDB" id="L8GUE4"/>
<dbReference type="EMBL" id="KB007985">
    <property type="protein sequence ID" value="ELR16557.1"/>
    <property type="molecule type" value="Genomic_DNA"/>
</dbReference>
<keyword evidence="1" id="KW-0677">Repeat</keyword>